<evidence type="ECO:0000256" key="1">
    <source>
        <dbReference type="ARBA" id="ARBA00022801"/>
    </source>
</evidence>
<gene>
    <name evidence="3" type="ORF">OKA04_09930</name>
</gene>
<dbReference type="Gene3D" id="3.40.50.850">
    <property type="entry name" value="Isochorismatase-like"/>
    <property type="match status" value="1"/>
</dbReference>
<dbReference type="EMBL" id="JAPDDS010000004">
    <property type="protein sequence ID" value="MCW1885045.1"/>
    <property type="molecule type" value="Genomic_DNA"/>
</dbReference>
<proteinExistence type="predicted"/>
<dbReference type="CDD" id="cd00431">
    <property type="entry name" value="cysteine_hydrolases"/>
    <property type="match status" value="1"/>
</dbReference>
<keyword evidence="4" id="KW-1185">Reference proteome</keyword>
<evidence type="ECO:0000259" key="2">
    <source>
        <dbReference type="Pfam" id="PF00857"/>
    </source>
</evidence>
<dbReference type="SUPFAM" id="SSF52499">
    <property type="entry name" value="Isochorismatase-like hydrolases"/>
    <property type="match status" value="1"/>
</dbReference>
<protein>
    <submittedName>
        <fullName evidence="3">Cysteine hydrolase</fullName>
    </submittedName>
</protein>
<organism evidence="3 4">
    <name type="scientific">Luteolibacter flavescens</name>
    <dbReference type="NCBI Taxonomy" id="1859460"/>
    <lineage>
        <taxon>Bacteria</taxon>
        <taxon>Pseudomonadati</taxon>
        <taxon>Verrucomicrobiota</taxon>
        <taxon>Verrucomicrobiia</taxon>
        <taxon>Verrucomicrobiales</taxon>
        <taxon>Verrucomicrobiaceae</taxon>
        <taxon>Luteolibacter</taxon>
    </lineage>
</organism>
<dbReference type="PANTHER" id="PTHR43540">
    <property type="entry name" value="PEROXYUREIDOACRYLATE/UREIDOACRYLATE AMIDOHYDROLASE-RELATED"/>
    <property type="match status" value="1"/>
</dbReference>
<dbReference type="Proteomes" id="UP001207930">
    <property type="component" value="Unassembled WGS sequence"/>
</dbReference>
<evidence type="ECO:0000313" key="3">
    <source>
        <dbReference type="EMBL" id="MCW1885045.1"/>
    </source>
</evidence>
<sequence length="188" mass="21014">MSNLPLRSALLLVDVINDFAFPDGKVLLKHALPAARRMAKVKTAAKAVGMPVIYVNDNFGHWQSTFHEQIERCRASECLGQPIAKLLAPEKEDYFVLKPRHSGFYSTSLDVLLDFLKIRTIILTGFAGDICVLYTANDAYMRSYELIVINDCIASETAAGNGAAIEHMKNRLKARSISSKTFRCYVRK</sequence>
<dbReference type="GO" id="GO:0016787">
    <property type="term" value="F:hydrolase activity"/>
    <property type="evidence" value="ECO:0007669"/>
    <property type="project" value="UniProtKB-KW"/>
</dbReference>
<keyword evidence="1 3" id="KW-0378">Hydrolase</keyword>
<dbReference type="PANTHER" id="PTHR43540:SF6">
    <property type="entry name" value="ISOCHORISMATASE-LIKE DOMAIN-CONTAINING PROTEIN"/>
    <property type="match status" value="1"/>
</dbReference>
<feature type="domain" description="Isochorismatase-like" evidence="2">
    <location>
        <begin position="8"/>
        <end position="171"/>
    </location>
</feature>
<dbReference type="RefSeq" id="WP_264501003.1">
    <property type="nucleotide sequence ID" value="NZ_JAPDDS010000004.1"/>
</dbReference>
<dbReference type="InterPro" id="IPR036380">
    <property type="entry name" value="Isochorismatase-like_sf"/>
</dbReference>
<name>A0ABT3FN92_9BACT</name>
<dbReference type="InterPro" id="IPR050272">
    <property type="entry name" value="Isochorismatase-like_hydrls"/>
</dbReference>
<dbReference type="InterPro" id="IPR000868">
    <property type="entry name" value="Isochorismatase-like_dom"/>
</dbReference>
<accession>A0ABT3FN92</accession>
<comment type="caution">
    <text evidence="3">The sequence shown here is derived from an EMBL/GenBank/DDBJ whole genome shotgun (WGS) entry which is preliminary data.</text>
</comment>
<dbReference type="Pfam" id="PF00857">
    <property type="entry name" value="Isochorismatase"/>
    <property type="match status" value="1"/>
</dbReference>
<evidence type="ECO:0000313" key="4">
    <source>
        <dbReference type="Proteomes" id="UP001207930"/>
    </source>
</evidence>
<reference evidence="3 4" key="1">
    <citation type="submission" date="2022-10" db="EMBL/GenBank/DDBJ databases">
        <title>Luteolibacter flavescens strain MCCC 1K03193, whole genome shotgun sequencing project.</title>
        <authorList>
            <person name="Zhao G."/>
            <person name="Shen L."/>
        </authorList>
    </citation>
    <scope>NUCLEOTIDE SEQUENCE [LARGE SCALE GENOMIC DNA]</scope>
    <source>
        <strain evidence="3 4">MCCC 1K03193</strain>
    </source>
</reference>